<evidence type="ECO:0000256" key="2">
    <source>
        <dbReference type="ARBA" id="ARBA00005993"/>
    </source>
</evidence>
<dbReference type="EMBL" id="GL379787">
    <property type="protein sequence ID" value="EGT30982.1"/>
    <property type="molecule type" value="Genomic_DNA"/>
</dbReference>
<comment type="subcellular location">
    <subcellularLocation>
        <location evidence="1 11">Nucleus</location>
    </subcellularLocation>
</comment>
<reference evidence="15" key="1">
    <citation type="submission" date="2011-07" db="EMBL/GenBank/DDBJ databases">
        <authorList>
            <consortium name="Caenorhabditis brenneri Sequencing and Analysis Consortium"/>
            <person name="Wilson R.K."/>
        </authorList>
    </citation>
    <scope>NUCLEOTIDE SEQUENCE [LARGE SCALE GENOMIC DNA]</scope>
    <source>
        <strain evidence="15">PB2801</strain>
    </source>
</reference>
<proteinExistence type="inferred from homology"/>
<keyword evidence="3 11" id="KW-0479">Metal-binding</keyword>
<dbReference type="PROSITE" id="PS51257">
    <property type="entry name" value="PROKAR_LIPOPROTEIN"/>
    <property type="match status" value="1"/>
</dbReference>
<evidence type="ECO:0000256" key="9">
    <source>
        <dbReference type="ARBA" id="ARBA00023170"/>
    </source>
</evidence>
<dbReference type="AlphaFoldDB" id="G0M9H9"/>
<accession>G0M9H9</accession>
<evidence type="ECO:0000256" key="1">
    <source>
        <dbReference type="ARBA" id="ARBA00004123"/>
    </source>
</evidence>
<gene>
    <name evidence="14" type="ORF">CAEBREN_03087</name>
</gene>
<feature type="domain" description="Nuclear receptor" evidence="12">
    <location>
        <begin position="8"/>
        <end position="85"/>
    </location>
</feature>
<dbReference type="Pfam" id="PF00104">
    <property type="entry name" value="Hormone_recep"/>
    <property type="match status" value="1"/>
</dbReference>
<dbReference type="Proteomes" id="UP000008068">
    <property type="component" value="Unassembled WGS sequence"/>
</dbReference>
<evidence type="ECO:0000256" key="7">
    <source>
        <dbReference type="ARBA" id="ARBA00023125"/>
    </source>
</evidence>
<dbReference type="Gene3D" id="3.30.50.10">
    <property type="entry name" value="Erythroid Transcription Factor GATA-1, subunit A"/>
    <property type="match status" value="1"/>
</dbReference>
<evidence type="ECO:0000259" key="13">
    <source>
        <dbReference type="PROSITE" id="PS51843"/>
    </source>
</evidence>
<dbReference type="eggNOG" id="KOG3575">
    <property type="taxonomic scope" value="Eukaryota"/>
</dbReference>
<evidence type="ECO:0000313" key="15">
    <source>
        <dbReference type="Proteomes" id="UP000008068"/>
    </source>
</evidence>
<evidence type="ECO:0000256" key="5">
    <source>
        <dbReference type="ARBA" id="ARBA00022833"/>
    </source>
</evidence>
<dbReference type="Pfam" id="PF00105">
    <property type="entry name" value="zf-C4"/>
    <property type="match status" value="1"/>
</dbReference>
<keyword evidence="10 11" id="KW-0539">Nucleus</keyword>
<evidence type="ECO:0000256" key="8">
    <source>
        <dbReference type="ARBA" id="ARBA00023163"/>
    </source>
</evidence>
<keyword evidence="8 11" id="KW-0804">Transcription</keyword>
<dbReference type="Gene3D" id="1.10.565.10">
    <property type="entry name" value="Retinoid X Receptor"/>
    <property type="match status" value="1"/>
</dbReference>
<dbReference type="InParanoid" id="G0M9H9"/>
<evidence type="ECO:0000259" key="12">
    <source>
        <dbReference type="PROSITE" id="PS51030"/>
    </source>
</evidence>
<evidence type="ECO:0008006" key="16">
    <source>
        <dbReference type="Google" id="ProtNLM"/>
    </source>
</evidence>
<dbReference type="SUPFAM" id="SSF48508">
    <property type="entry name" value="Nuclear receptor ligand-binding domain"/>
    <property type="match status" value="1"/>
</dbReference>
<dbReference type="OrthoDB" id="5841316at2759"/>
<dbReference type="PANTHER" id="PTHR45680:SF9">
    <property type="entry name" value="NUCLEAR HORMONE RECEPTOR FAMILY-RELATED"/>
    <property type="match status" value="1"/>
</dbReference>
<dbReference type="OMA" id="KMMKIIQ"/>
<dbReference type="InterPro" id="IPR000536">
    <property type="entry name" value="Nucl_hrmn_rcpt_lig-bd"/>
</dbReference>
<dbReference type="InterPro" id="IPR051152">
    <property type="entry name" value="C.elegans_Orphan_NR"/>
</dbReference>
<evidence type="ECO:0000256" key="10">
    <source>
        <dbReference type="ARBA" id="ARBA00023242"/>
    </source>
</evidence>
<dbReference type="InterPro" id="IPR049636">
    <property type="entry name" value="HNF4-like_DBD"/>
</dbReference>
<comment type="similarity">
    <text evidence="2 11">Belongs to the nuclear hormone receptor family.</text>
</comment>
<keyword evidence="9 11" id="KW-0675">Receptor</keyword>
<evidence type="ECO:0000256" key="6">
    <source>
        <dbReference type="ARBA" id="ARBA00023015"/>
    </source>
</evidence>
<evidence type="ECO:0000313" key="14">
    <source>
        <dbReference type="EMBL" id="EGT30982.1"/>
    </source>
</evidence>
<evidence type="ECO:0000256" key="3">
    <source>
        <dbReference type="ARBA" id="ARBA00022723"/>
    </source>
</evidence>
<dbReference type="SMART" id="SM00430">
    <property type="entry name" value="HOLI"/>
    <property type="match status" value="1"/>
</dbReference>
<dbReference type="PROSITE" id="PS51843">
    <property type="entry name" value="NR_LBD"/>
    <property type="match status" value="1"/>
</dbReference>
<dbReference type="InterPro" id="IPR001628">
    <property type="entry name" value="Znf_hrmn_rcpt"/>
</dbReference>
<dbReference type="PROSITE" id="PS00031">
    <property type="entry name" value="NUCLEAR_REC_DBD_1"/>
    <property type="match status" value="1"/>
</dbReference>
<dbReference type="InterPro" id="IPR013088">
    <property type="entry name" value="Znf_NHR/GATA"/>
</dbReference>
<keyword evidence="7 11" id="KW-0238">DNA-binding</keyword>
<name>G0M9H9_CAEBE</name>
<dbReference type="PANTHER" id="PTHR45680">
    <property type="entry name" value="NUCLEAR HORMONE RECEPTOR FAMILY"/>
    <property type="match status" value="1"/>
</dbReference>
<dbReference type="HOGENOM" id="CLU_007368_7_1_1"/>
<dbReference type="STRING" id="135651.G0M9H9"/>
<dbReference type="PRINTS" id="PR00047">
    <property type="entry name" value="STROIDFINGER"/>
</dbReference>
<dbReference type="PROSITE" id="PS51030">
    <property type="entry name" value="NUCLEAR_REC_DBD_2"/>
    <property type="match status" value="1"/>
</dbReference>
<dbReference type="CDD" id="cd06960">
    <property type="entry name" value="NR_DBD_HNF4A"/>
    <property type="match status" value="1"/>
</dbReference>
<dbReference type="SUPFAM" id="SSF57716">
    <property type="entry name" value="Glucocorticoid receptor-like (DNA-binding domain)"/>
    <property type="match status" value="1"/>
</dbReference>
<evidence type="ECO:0000256" key="4">
    <source>
        <dbReference type="ARBA" id="ARBA00022771"/>
    </source>
</evidence>
<organism evidence="15">
    <name type="scientific">Caenorhabditis brenneri</name>
    <name type="common">Nematode worm</name>
    <dbReference type="NCBI Taxonomy" id="135651"/>
    <lineage>
        <taxon>Eukaryota</taxon>
        <taxon>Metazoa</taxon>
        <taxon>Ecdysozoa</taxon>
        <taxon>Nematoda</taxon>
        <taxon>Chromadorea</taxon>
        <taxon>Rhabditida</taxon>
        <taxon>Rhabditina</taxon>
        <taxon>Rhabditomorpha</taxon>
        <taxon>Rhabditoidea</taxon>
        <taxon>Rhabditidae</taxon>
        <taxon>Peloderinae</taxon>
        <taxon>Caenorhabditis</taxon>
    </lineage>
</organism>
<dbReference type="GO" id="GO:0008270">
    <property type="term" value="F:zinc ion binding"/>
    <property type="evidence" value="ECO:0007669"/>
    <property type="project" value="UniProtKB-KW"/>
</dbReference>
<dbReference type="GO" id="GO:0005634">
    <property type="term" value="C:nucleus"/>
    <property type="evidence" value="ECO:0007669"/>
    <property type="project" value="UniProtKB-SubCell"/>
</dbReference>
<keyword evidence="4 11" id="KW-0863">Zinc-finger</keyword>
<evidence type="ECO:0000256" key="11">
    <source>
        <dbReference type="RuleBase" id="RU004334"/>
    </source>
</evidence>
<feature type="domain" description="NR LBD" evidence="13">
    <location>
        <begin position="162"/>
        <end position="406"/>
    </location>
</feature>
<dbReference type="InterPro" id="IPR035500">
    <property type="entry name" value="NHR-like_dom_sf"/>
</dbReference>
<dbReference type="GO" id="GO:0000978">
    <property type="term" value="F:RNA polymerase II cis-regulatory region sequence-specific DNA binding"/>
    <property type="evidence" value="ECO:0007669"/>
    <property type="project" value="InterPro"/>
</dbReference>
<keyword evidence="5 11" id="KW-0862">Zinc</keyword>
<keyword evidence="15" id="KW-1185">Reference proteome</keyword>
<protein>
    <recommendedName>
        <fullName evidence="16">Nuclear Hormone Receptor family</fullName>
    </recommendedName>
</protein>
<keyword evidence="6 11" id="KW-0805">Transcription regulation</keyword>
<dbReference type="GO" id="GO:0003700">
    <property type="term" value="F:DNA-binding transcription factor activity"/>
    <property type="evidence" value="ECO:0007669"/>
    <property type="project" value="InterPro"/>
</dbReference>
<dbReference type="SMART" id="SM00399">
    <property type="entry name" value="ZnF_C4"/>
    <property type="match status" value="1"/>
</dbReference>
<sequence>MPPRIYLSGPCEVCAQPAHGNHFGVMSCRACAAFFRRFARNVRKSPYFVCKKGTCGSRENGMLFCKGCRLKKCHQVGMDVSKFQSNRDPISSSLQHYSKRGSKLSSPQSLANFLGRPELILLCEPEKASTSKIIIDVSFLVDKAARVFKKPVNFPSPYKFGNSLERLAMVLEASEHEKKLEFQSTYGKSEVFTFWEESFIKTVRWFSMFPEFTELPMRVKLDILKSSWLLWIRLEKQAETARLQRRQLIGNDMYIAGEGKCRNTSTTGIDLSFCMNYSMEQLKPFMNDYIGNIWKLTTEALIKLDPTSVELNFMLIQLCLNNSLKKFHGEIARSIEKLLEIQSNNLHDYYVRTMKTSNYSGRLAKMMAIVRLFEEDVRRQREKVEMAKMFDILKIDFSHPEMFEVF</sequence>